<proteinExistence type="predicted"/>
<name>A0A4C1Y5I3_EUMVA</name>
<keyword evidence="4" id="KW-1185">Reference proteome</keyword>
<dbReference type="AlphaFoldDB" id="A0A4C1Y5I3"/>
<gene>
    <name evidence="3" type="primary">Tex9</name>
    <name evidence="3" type="ORF">EVAR_89502_1</name>
</gene>
<evidence type="ECO:0000313" key="4">
    <source>
        <dbReference type="Proteomes" id="UP000299102"/>
    </source>
</evidence>
<sequence>MDSVELLAREEEFRKLNKQLELKTTRLMKEVEDVMQKPDFFVDFASSSLYSPARNQKPVHTRHCNDITDRDNTKNVMNNETPNAKPQSSIKPLKNNNNKNNNRGRNKLEVNQMQKDCQCCTHKRNQFMGSVEFLQAFIYVNVQDKVLPQAFLKESPGVEGVCKFLASKVKLMQEQMDRLQSVINEKTVQCQRHLTHCAELEGGHLQLVSKARNCEAEVTELRAKCNSLQNKLAEKQREHKEQKTEADRLTAEVKKLKSKLTQAEAKCTHHDDEAARLKQQIEVLKNTEKEFRAASRDHSASQMSAISSLETRNKNLTTAMMKLNELIDNLKKQNAILSANVMIEGLEKEYSKLLLEGQ</sequence>
<protein>
    <submittedName>
        <fullName evidence="3">Testis-expressed protein 9</fullName>
    </submittedName>
</protein>
<evidence type="ECO:0000256" key="1">
    <source>
        <dbReference type="SAM" id="Coils"/>
    </source>
</evidence>
<feature type="compositionally biased region" description="Low complexity" evidence="2">
    <location>
        <begin position="94"/>
        <end position="103"/>
    </location>
</feature>
<organism evidence="3 4">
    <name type="scientific">Eumeta variegata</name>
    <name type="common">Bagworm moth</name>
    <name type="synonym">Eumeta japonica</name>
    <dbReference type="NCBI Taxonomy" id="151549"/>
    <lineage>
        <taxon>Eukaryota</taxon>
        <taxon>Metazoa</taxon>
        <taxon>Ecdysozoa</taxon>
        <taxon>Arthropoda</taxon>
        <taxon>Hexapoda</taxon>
        <taxon>Insecta</taxon>
        <taxon>Pterygota</taxon>
        <taxon>Neoptera</taxon>
        <taxon>Endopterygota</taxon>
        <taxon>Lepidoptera</taxon>
        <taxon>Glossata</taxon>
        <taxon>Ditrysia</taxon>
        <taxon>Tineoidea</taxon>
        <taxon>Psychidae</taxon>
        <taxon>Oiketicinae</taxon>
        <taxon>Eumeta</taxon>
    </lineage>
</organism>
<feature type="coiled-coil region" evidence="1">
    <location>
        <begin position="169"/>
        <end position="340"/>
    </location>
</feature>
<accession>A0A4C1Y5I3</accession>
<comment type="caution">
    <text evidence="3">The sequence shown here is derived from an EMBL/GenBank/DDBJ whole genome shotgun (WGS) entry which is preliminary data.</text>
</comment>
<keyword evidence="1" id="KW-0175">Coiled coil</keyword>
<feature type="compositionally biased region" description="Polar residues" evidence="2">
    <location>
        <begin position="74"/>
        <end position="90"/>
    </location>
</feature>
<reference evidence="3 4" key="1">
    <citation type="journal article" date="2019" name="Commun. Biol.">
        <title>The bagworm genome reveals a unique fibroin gene that provides high tensile strength.</title>
        <authorList>
            <person name="Kono N."/>
            <person name="Nakamura H."/>
            <person name="Ohtoshi R."/>
            <person name="Tomita M."/>
            <person name="Numata K."/>
            <person name="Arakawa K."/>
        </authorList>
    </citation>
    <scope>NUCLEOTIDE SEQUENCE [LARGE SCALE GENOMIC DNA]</scope>
</reference>
<dbReference type="SUPFAM" id="SSF57997">
    <property type="entry name" value="Tropomyosin"/>
    <property type="match status" value="1"/>
</dbReference>
<dbReference type="OrthoDB" id="269872at2759"/>
<feature type="region of interest" description="Disordered" evidence="2">
    <location>
        <begin position="53"/>
        <end position="108"/>
    </location>
</feature>
<dbReference type="Proteomes" id="UP000299102">
    <property type="component" value="Unassembled WGS sequence"/>
</dbReference>
<feature type="compositionally biased region" description="Basic and acidic residues" evidence="2">
    <location>
        <begin position="63"/>
        <end position="73"/>
    </location>
</feature>
<evidence type="ECO:0000313" key="3">
    <source>
        <dbReference type="EMBL" id="GBP71156.1"/>
    </source>
</evidence>
<dbReference type="Gene3D" id="1.10.287.1490">
    <property type="match status" value="1"/>
</dbReference>
<dbReference type="EMBL" id="BGZK01001099">
    <property type="protein sequence ID" value="GBP71156.1"/>
    <property type="molecule type" value="Genomic_DNA"/>
</dbReference>
<dbReference type="STRING" id="151549.A0A4C1Y5I3"/>
<evidence type="ECO:0000256" key="2">
    <source>
        <dbReference type="SAM" id="MobiDB-lite"/>
    </source>
</evidence>